<reference evidence="1 2" key="1">
    <citation type="journal article" date="2022" name="bioRxiv">
        <title>The genome of the oomycete Peronosclerospora sorghi, a cosmopolitan pathogen of maize and sorghum, is inflated with dispersed pseudogenes.</title>
        <authorList>
            <person name="Fletcher K."/>
            <person name="Martin F."/>
            <person name="Isakeit T."/>
            <person name="Cavanaugh K."/>
            <person name="Magill C."/>
            <person name="Michelmore R."/>
        </authorList>
    </citation>
    <scope>NUCLEOTIDE SEQUENCE [LARGE SCALE GENOMIC DNA]</scope>
    <source>
        <strain evidence="1">P6</strain>
    </source>
</reference>
<keyword evidence="2" id="KW-1185">Reference proteome</keyword>
<proteinExistence type="predicted"/>
<protein>
    <submittedName>
        <fullName evidence="1">Uncharacterized protein</fullName>
    </submittedName>
</protein>
<accession>A0ACC0VMI2</accession>
<evidence type="ECO:0000313" key="1">
    <source>
        <dbReference type="EMBL" id="KAI9907160.1"/>
    </source>
</evidence>
<sequence>MYLEQRDCRKEGKGMGALNPRQSKADDRALGKESLNQACKSSDKKTTVQLDNDGHNSLCVWENEDYIDGKWITSHNKERRHWSTYDLKISSDYFDEVEPEVPEGLEGDGWTYSRKKGDDHGWVYASTYTGPWASTPSTMCYARCRIWQNT</sequence>
<comment type="caution">
    <text evidence="1">The sequence shown here is derived from an EMBL/GenBank/DDBJ whole genome shotgun (WGS) entry which is preliminary data.</text>
</comment>
<dbReference type="EMBL" id="CM047587">
    <property type="protein sequence ID" value="KAI9907160.1"/>
    <property type="molecule type" value="Genomic_DNA"/>
</dbReference>
<dbReference type="Proteomes" id="UP001163321">
    <property type="component" value="Chromosome 8"/>
</dbReference>
<name>A0ACC0VMI2_9STRA</name>
<organism evidence="1 2">
    <name type="scientific">Peronosclerospora sorghi</name>
    <dbReference type="NCBI Taxonomy" id="230839"/>
    <lineage>
        <taxon>Eukaryota</taxon>
        <taxon>Sar</taxon>
        <taxon>Stramenopiles</taxon>
        <taxon>Oomycota</taxon>
        <taxon>Peronosporomycetes</taxon>
        <taxon>Peronosporales</taxon>
        <taxon>Peronosporaceae</taxon>
        <taxon>Peronosclerospora</taxon>
    </lineage>
</organism>
<gene>
    <name evidence="1" type="ORF">PsorP6_003214</name>
</gene>
<evidence type="ECO:0000313" key="2">
    <source>
        <dbReference type="Proteomes" id="UP001163321"/>
    </source>
</evidence>